<dbReference type="EMBL" id="JBHSKX010000003">
    <property type="protein sequence ID" value="MFC5368621.1"/>
    <property type="molecule type" value="Genomic_DNA"/>
</dbReference>
<evidence type="ECO:0000313" key="2">
    <source>
        <dbReference type="Proteomes" id="UP001596201"/>
    </source>
</evidence>
<sequence>MSVDLNEIEQAEVDLEEWLVEQAASGVPELVLVNLLRDYADDVEDLGYVPRTWGNSKQ</sequence>
<reference evidence="1 2" key="1">
    <citation type="journal article" date="2019" name="Int. J. Syst. Evol. Microbiol.">
        <title>The Global Catalogue of Microorganisms (GCM) 10K type strain sequencing project: providing services to taxonomists for standard genome sequencing and annotation.</title>
        <authorList>
            <consortium name="The Broad Institute Genomics Platform"/>
            <consortium name="The Broad Institute Genome Sequencing Center for Infectious Disease"/>
            <person name="Wu L."/>
            <person name="Ma J."/>
        </authorList>
    </citation>
    <scope>NUCLEOTIDE SEQUENCE [LARGE SCALE GENOMIC DNA]</scope>
    <source>
        <strain evidence="1 2">CGMCC 1.12237</strain>
    </source>
</reference>
<evidence type="ECO:0000313" key="1">
    <source>
        <dbReference type="EMBL" id="MFC5368621.1"/>
    </source>
</evidence>
<dbReference type="Proteomes" id="UP001596201">
    <property type="component" value="Unassembled WGS sequence"/>
</dbReference>
<gene>
    <name evidence="1" type="ORF">ACFPJ5_16990</name>
</gene>
<accession>A0ABD5RF56</accession>
<proteinExistence type="predicted"/>
<protein>
    <submittedName>
        <fullName evidence="1">Uncharacterized protein</fullName>
    </submittedName>
</protein>
<comment type="caution">
    <text evidence="1">The sequence shown here is derived from an EMBL/GenBank/DDBJ whole genome shotgun (WGS) entry which is preliminary data.</text>
</comment>
<dbReference type="AlphaFoldDB" id="A0ABD5RF56"/>
<keyword evidence="2" id="KW-1185">Reference proteome</keyword>
<name>A0ABD5RF56_9EURY</name>
<dbReference type="RefSeq" id="WP_170076559.1">
    <property type="nucleotide sequence ID" value="NZ_JAJCVJ010000005.1"/>
</dbReference>
<organism evidence="1 2">
    <name type="scientific">Salinirubrum litoreum</name>
    <dbReference type="NCBI Taxonomy" id="1126234"/>
    <lineage>
        <taxon>Archaea</taxon>
        <taxon>Methanobacteriati</taxon>
        <taxon>Methanobacteriota</taxon>
        <taxon>Stenosarchaea group</taxon>
        <taxon>Halobacteria</taxon>
        <taxon>Halobacteriales</taxon>
        <taxon>Haloferacaceae</taxon>
        <taxon>Salinirubrum</taxon>
    </lineage>
</organism>